<dbReference type="RefSeq" id="WP_094543806.1">
    <property type="nucleotide sequence ID" value="NZ_JBHEEM010000014.1"/>
</dbReference>
<organism evidence="1 2">
    <name type="scientific">Brucella pseudogrignonensis</name>
    <dbReference type="NCBI Taxonomy" id="419475"/>
    <lineage>
        <taxon>Bacteria</taxon>
        <taxon>Pseudomonadati</taxon>
        <taxon>Pseudomonadota</taxon>
        <taxon>Alphaproteobacteria</taxon>
        <taxon>Hyphomicrobiales</taxon>
        <taxon>Brucellaceae</taxon>
        <taxon>Brucella/Ochrobactrum group</taxon>
        <taxon>Brucella</taxon>
    </lineage>
</organism>
<comment type="caution">
    <text evidence="1">The sequence shown here is derived from an EMBL/GenBank/DDBJ whole genome shotgun (WGS) entry which is preliminary data.</text>
</comment>
<gene>
    <name evidence="1" type="ORF">CEV34_5637</name>
</gene>
<protein>
    <recommendedName>
        <fullName evidence="3">DUF2793 domain-containing protein</fullName>
    </recommendedName>
</protein>
<dbReference type="EMBL" id="NNRM01000024">
    <property type="protein sequence ID" value="OYR24984.1"/>
    <property type="molecule type" value="Genomic_DNA"/>
</dbReference>
<dbReference type="AlphaFoldDB" id="A0A256GCW6"/>
<evidence type="ECO:0000313" key="1">
    <source>
        <dbReference type="EMBL" id="OYR24984.1"/>
    </source>
</evidence>
<sequence length="399" mass="42152">MDRVNGNDWVDIGGGRRGFRSQNAAAGVPGTEVTDKILNDWQEEICAVIENSGFVLDPENQQQLWEALQSIAAPGFANRAAWLPVISMTTTAPPNDAVLGDAYVIPAGASGTWTGNQQKLAEWTGSTWRIVNTKDGHGVSLPDGRVFEKVGGAYVEKLALDAQSGKWSYAVAGGSANALTATLTPATQAYAAGLVARVRISTTNTADGPTLNLNGLGAKPIRYSNGRGVFAGELASGRDAVFYYDGTAFILMNPMLYFEKLAPKAARRWNAFTPGVALSDISGVKSANSAQSIASITGVTYLSVSAYCGVKNISTTFAGVIGYLVLRRSGQADQGSQYLGLYTNGSGSEASSIQQPMTLSAEFNNLDPTATYTLYLMVEKDLATGPIVVLDTYIRALSD</sequence>
<accession>A0A256GCW6</accession>
<proteinExistence type="predicted"/>
<evidence type="ECO:0000313" key="2">
    <source>
        <dbReference type="Proteomes" id="UP000216188"/>
    </source>
</evidence>
<dbReference type="InterPro" id="IPR021251">
    <property type="entry name" value="DUF2793"/>
</dbReference>
<reference evidence="1 2" key="1">
    <citation type="submission" date="2017-07" db="EMBL/GenBank/DDBJ databases">
        <title>Phylogenetic study on the rhizospheric bacterium Ochrobactrum sp. A44.</title>
        <authorList>
            <person name="Krzyzanowska D.M."/>
            <person name="Ossowicki A."/>
            <person name="Rajewska M."/>
            <person name="Maciag T."/>
            <person name="Kaczynski Z."/>
            <person name="Czerwicka M."/>
            <person name="Jafra S."/>
        </authorList>
    </citation>
    <scope>NUCLEOTIDE SEQUENCE [LARGE SCALE GENOMIC DNA]</scope>
    <source>
        <strain evidence="1 2">CCUG 30717</strain>
    </source>
</reference>
<name>A0A256GCW6_9HYPH</name>
<keyword evidence="2" id="KW-1185">Reference proteome</keyword>
<evidence type="ECO:0008006" key="3">
    <source>
        <dbReference type="Google" id="ProtNLM"/>
    </source>
</evidence>
<dbReference type="Proteomes" id="UP000216188">
    <property type="component" value="Unassembled WGS sequence"/>
</dbReference>
<dbReference type="Pfam" id="PF10983">
    <property type="entry name" value="DUF2793"/>
    <property type="match status" value="1"/>
</dbReference>